<dbReference type="SUPFAM" id="SSF52540">
    <property type="entry name" value="P-loop containing nucleoside triphosphate hydrolases"/>
    <property type="match status" value="1"/>
</dbReference>
<dbReference type="Gene3D" id="3.40.50.300">
    <property type="entry name" value="P-loop containing nucleotide triphosphate hydrolases"/>
    <property type="match status" value="1"/>
</dbReference>
<keyword evidence="2" id="KW-0547">Nucleotide-binding</keyword>
<gene>
    <name evidence="7" type="ORF">COB20_09860</name>
</gene>
<dbReference type="PANTHER" id="PTHR24220">
    <property type="entry name" value="IMPORT ATP-BINDING PROTEIN"/>
    <property type="match status" value="1"/>
</dbReference>
<dbReference type="CDD" id="cd03255">
    <property type="entry name" value="ABC_MJ0796_LolCDE_FtsE"/>
    <property type="match status" value="1"/>
</dbReference>
<dbReference type="EMBL" id="NVUL01000053">
    <property type="protein sequence ID" value="PCI76730.1"/>
    <property type="molecule type" value="Genomic_DNA"/>
</dbReference>
<dbReference type="GO" id="GO:0016887">
    <property type="term" value="F:ATP hydrolysis activity"/>
    <property type="evidence" value="ECO:0007669"/>
    <property type="project" value="InterPro"/>
</dbReference>
<proteinExistence type="inferred from homology"/>
<dbReference type="Proteomes" id="UP000218767">
    <property type="component" value="Unassembled WGS sequence"/>
</dbReference>
<dbReference type="FunFam" id="3.40.50.300:FF:000032">
    <property type="entry name" value="Export ABC transporter ATP-binding protein"/>
    <property type="match status" value="1"/>
</dbReference>
<comment type="caution">
    <text evidence="7">The sequence shown here is derived from an EMBL/GenBank/DDBJ whole genome shotgun (WGS) entry which is preliminary data.</text>
</comment>
<evidence type="ECO:0000256" key="1">
    <source>
        <dbReference type="ARBA" id="ARBA00022448"/>
    </source>
</evidence>
<comment type="similarity">
    <text evidence="4">Belongs to the ABC transporter superfamily. Macrolide exporter (TC 3.A.1.122) family.</text>
</comment>
<feature type="region of interest" description="Disordered" evidence="5">
    <location>
        <begin position="230"/>
        <end position="250"/>
    </location>
</feature>
<dbReference type="Pfam" id="PF00005">
    <property type="entry name" value="ABC_tran"/>
    <property type="match status" value="1"/>
</dbReference>
<organism evidence="7 8">
    <name type="scientific">SAR86 cluster bacterium</name>
    <dbReference type="NCBI Taxonomy" id="2030880"/>
    <lineage>
        <taxon>Bacteria</taxon>
        <taxon>Pseudomonadati</taxon>
        <taxon>Pseudomonadota</taxon>
        <taxon>Gammaproteobacteria</taxon>
        <taxon>SAR86 cluster</taxon>
    </lineage>
</organism>
<dbReference type="InterPro" id="IPR017871">
    <property type="entry name" value="ABC_transporter-like_CS"/>
</dbReference>
<keyword evidence="3 7" id="KW-0067">ATP-binding</keyword>
<evidence type="ECO:0000256" key="4">
    <source>
        <dbReference type="ARBA" id="ARBA00038388"/>
    </source>
</evidence>
<feature type="compositionally biased region" description="Acidic residues" evidence="5">
    <location>
        <begin position="231"/>
        <end position="242"/>
    </location>
</feature>
<dbReference type="PROSITE" id="PS50893">
    <property type="entry name" value="ABC_TRANSPORTER_2"/>
    <property type="match status" value="1"/>
</dbReference>
<evidence type="ECO:0000256" key="5">
    <source>
        <dbReference type="SAM" id="MobiDB-lite"/>
    </source>
</evidence>
<dbReference type="GO" id="GO:0005524">
    <property type="term" value="F:ATP binding"/>
    <property type="evidence" value="ECO:0007669"/>
    <property type="project" value="UniProtKB-KW"/>
</dbReference>
<dbReference type="GO" id="GO:0022857">
    <property type="term" value="F:transmembrane transporter activity"/>
    <property type="evidence" value="ECO:0007669"/>
    <property type="project" value="TreeGrafter"/>
</dbReference>
<dbReference type="GO" id="GO:1902495">
    <property type="term" value="C:transmembrane transporter complex"/>
    <property type="evidence" value="ECO:0007669"/>
    <property type="project" value="UniProtKB-ARBA"/>
</dbReference>
<dbReference type="AlphaFoldDB" id="A0A2A4X2G2"/>
<dbReference type="InterPro" id="IPR003593">
    <property type="entry name" value="AAA+_ATPase"/>
</dbReference>
<dbReference type="InterPro" id="IPR015854">
    <property type="entry name" value="ABC_transpr_LolD-like"/>
</dbReference>
<evidence type="ECO:0000256" key="3">
    <source>
        <dbReference type="ARBA" id="ARBA00022840"/>
    </source>
</evidence>
<sequence length="250" mass="27242">MSEKILVQLEGIEKTYKVGKLESTVLSDIDLTISEGEYVSICGPSGCGKSTLLSIIGLLNGANKGRYLFIGEDVMNMKSSQHARIRNRNIGFIFQAFNLSSEMTAAENVELPLTYRKEMSRKDRKVLVDEMLDKIGMTDFSQHFPSQLSGGQQQRIAIARALAGKPQIILADEPTGNLDSKAAAIVMDIFDKLNAEGTTICLVTHDPRSAQKAGRQVHLFDGRIVAPNEGLVEDASGDSDSDGETKLHVV</sequence>
<evidence type="ECO:0000313" key="8">
    <source>
        <dbReference type="Proteomes" id="UP000218767"/>
    </source>
</evidence>
<dbReference type="PROSITE" id="PS00211">
    <property type="entry name" value="ABC_TRANSPORTER_1"/>
    <property type="match status" value="1"/>
</dbReference>
<evidence type="ECO:0000256" key="2">
    <source>
        <dbReference type="ARBA" id="ARBA00022741"/>
    </source>
</evidence>
<dbReference type="GO" id="GO:0005886">
    <property type="term" value="C:plasma membrane"/>
    <property type="evidence" value="ECO:0007669"/>
    <property type="project" value="TreeGrafter"/>
</dbReference>
<dbReference type="PANTHER" id="PTHR24220:SF648">
    <property type="entry name" value="ABC TRANSPORTER ATP-BINDING PROTEIN YTRE"/>
    <property type="match status" value="1"/>
</dbReference>
<dbReference type="InterPro" id="IPR003439">
    <property type="entry name" value="ABC_transporter-like_ATP-bd"/>
</dbReference>
<reference evidence="8" key="1">
    <citation type="submission" date="2017-08" db="EMBL/GenBank/DDBJ databases">
        <title>A dynamic microbial community with high functional redundancy inhabits the cold, oxic subseafloor aquifer.</title>
        <authorList>
            <person name="Tully B.J."/>
            <person name="Wheat C.G."/>
            <person name="Glazer B.T."/>
            <person name="Huber J.A."/>
        </authorList>
    </citation>
    <scope>NUCLEOTIDE SEQUENCE [LARGE SCALE GENOMIC DNA]</scope>
</reference>
<dbReference type="SMART" id="SM00382">
    <property type="entry name" value="AAA"/>
    <property type="match status" value="1"/>
</dbReference>
<evidence type="ECO:0000259" key="6">
    <source>
        <dbReference type="PROSITE" id="PS50893"/>
    </source>
</evidence>
<protein>
    <submittedName>
        <fullName evidence="7">ABC transporter ATP-binding protein</fullName>
    </submittedName>
</protein>
<name>A0A2A4X2G2_9GAMM</name>
<evidence type="ECO:0000313" key="7">
    <source>
        <dbReference type="EMBL" id="PCI76730.1"/>
    </source>
</evidence>
<accession>A0A2A4X2G2</accession>
<dbReference type="InterPro" id="IPR017911">
    <property type="entry name" value="MacB-like_ATP-bd"/>
</dbReference>
<feature type="domain" description="ABC transporter" evidence="6">
    <location>
        <begin position="7"/>
        <end position="247"/>
    </location>
</feature>
<dbReference type="InterPro" id="IPR027417">
    <property type="entry name" value="P-loop_NTPase"/>
</dbReference>
<keyword evidence="1" id="KW-0813">Transport</keyword>